<reference evidence="4 5" key="1">
    <citation type="journal article" date="2022" name="DNA Res.">
        <title>Genome analysis of five recently described species of the CUG-Ser clade uncovers Candida theae as a new hybrid lineage with pathogenic potential in the Candida parapsilosis species complex.</title>
        <authorList>
            <person name="Mixao V."/>
            <person name="Del Olmo V."/>
            <person name="Hegedusova E."/>
            <person name="Saus E."/>
            <person name="Pryszcz L."/>
            <person name="Cillingova A."/>
            <person name="Nosek J."/>
            <person name="Gabaldon T."/>
        </authorList>
    </citation>
    <scope>NUCLEOTIDE SEQUENCE [LARGE SCALE GENOMIC DNA]</scope>
    <source>
        <strain evidence="4 5">CBS 12239</strain>
    </source>
</reference>
<gene>
    <name evidence="4" type="ORF">KGF57_003942</name>
</gene>
<keyword evidence="3" id="KW-0812">Transmembrane</keyword>
<evidence type="ECO:0000256" key="3">
    <source>
        <dbReference type="SAM" id="Phobius"/>
    </source>
</evidence>
<keyword evidence="5" id="KW-1185">Reference proteome</keyword>
<dbReference type="RefSeq" id="XP_051607517.1">
    <property type="nucleotide sequence ID" value="XM_051753411.1"/>
</dbReference>
<organism evidence="4 5">
    <name type="scientific">Candida theae</name>
    <dbReference type="NCBI Taxonomy" id="1198502"/>
    <lineage>
        <taxon>Eukaryota</taxon>
        <taxon>Fungi</taxon>
        <taxon>Dikarya</taxon>
        <taxon>Ascomycota</taxon>
        <taxon>Saccharomycotina</taxon>
        <taxon>Pichiomycetes</taxon>
        <taxon>Debaryomycetaceae</taxon>
        <taxon>Candida/Lodderomyces clade</taxon>
        <taxon>Candida</taxon>
    </lineage>
</organism>
<evidence type="ECO:0000256" key="1">
    <source>
        <dbReference type="SAM" id="Coils"/>
    </source>
</evidence>
<dbReference type="EMBL" id="JAIHNG010000139">
    <property type="protein sequence ID" value="KAI5953733.1"/>
    <property type="molecule type" value="Genomic_DNA"/>
</dbReference>
<feature type="compositionally biased region" description="Low complexity" evidence="2">
    <location>
        <begin position="119"/>
        <end position="135"/>
    </location>
</feature>
<feature type="transmembrane region" description="Helical" evidence="3">
    <location>
        <begin position="284"/>
        <end position="306"/>
    </location>
</feature>
<dbReference type="GeneID" id="76152000"/>
<keyword evidence="3" id="KW-1133">Transmembrane helix</keyword>
<dbReference type="AlphaFoldDB" id="A0AAD5FXJ0"/>
<sequence length="317" mass="36539">MHQHLYQGLTSFIEDVAISLQKEHNLPKLSSYPLTEVVAVSYFVADKFSCLFYDYNHITKGNSESVLTTSNDDSQEAMTKVERYNQISLRVQNADMNRQSHKQEIFNLGEPLPLTYLPSNQNKFKSKSKSNPNSNRFTSSLHDTAQTPIAPTPYTVSSLPNNADGELYYRNTFKRTPGTRKTSQGRIQDRIRTKLSQLDQELDGLIHEATDIELIDIKLDEILELINDLKSQRDETETQEENVNNAQVDELLKKLENAKLKANLQTTSRLNTVSNRVSNYVYSFRYWITASIVFLILFFTSSVLAADFKYRYCYYFC</sequence>
<keyword evidence="3" id="KW-0472">Membrane</keyword>
<evidence type="ECO:0000313" key="5">
    <source>
        <dbReference type="Proteomes" id="UP001204833"/>
    </source>
</evidence>
<evidence type="ECO:0000256" key="2">
    <source>
        <dbReference type="SAM" id="MobiDB-lite"/>
    </source>
</evidence>
<dbReference type="Proteomes" id="UP001204833">
    <property type="component" value="Unassembled WGS sequence"/>
</dbReference>
<proteinExistence type="predicted"/>
<comment type="caution">
    <text evidence="4">The sequence shown here is derived from an EMBL/GenBank/DDBJ whole genome shotgun (WGS) entry which is preliminary data.</text>
</comment>
<feature type="compositionally biased region" description="Polar residues" evidence="2">
    <location>
        <begin position="136"/>
        <end position="158"/>
    </location>
</feature>
<feature type="region of interest" description="Disordered" evidence="2">
    <location>
        <begin position="119"/>
        <end position="158"/>
    </location>
</feature>
<name>A0AAD5FXJ0_9ASCO</name>
<feature type="coiled-coil region" evidence="1">
    <location>
        <begin position="219"/>
        <end position="265"/>
    </location>
</feature>
<protein>
    <submittedName>
        <fullName evidence="4">Uncharacterized protein</fullName>
    </submittedName>
</protein>
<accession>A0AAD5FXJ0</accession>
<keyword evidence="1" id="KW-0175">Coiled coil</keyword>
<evidence type="ECO:0000313" key="4">
    <source>
        <dbReference type="EMBL" id="KAI5953733.1"/>
    </source>
</evidence>